<feature type="non-terminal residue" evidence="1">
    <location>
        <position position="80"/>
    </location>
</feature>
<sequence>MDLEAFEKNINSHDSSLSEMLSAVLETEIENQALLRTLLMNQAMLFEMQNPSKSASEYEQEFMGVVNDLKNEKLASVVNR</sequence>
<keyword evidence="2" id="KW-1185">Reference proteome</keyword>
<protein>
    <submittedName>
        <fullName evidence="1">Uncharacterized protein</fullName>
    </submittedName>
</protein>
<proteinExistence type="predicted"/>
<evidence type="ECO:0000313" key="2">
    <source>
        <dbReference type="Proteomes" id="UP001597094"/>
    </source>
</evidence>
<name>A0ABW3SU58_9BACT</name>
<evidence type="ECO:0000313" key="1">
    <source>
        <dbReference type="EMBL" id="MFD1187085.1"/>
    </source>
</evidence>
<reference evidence="2" key="1">
    <citation type="journal article" date="2019" name="Int. J. Syst. Evol. Microbiol.">
        <title>The Global Catalogue of Microorganisms (GCM) 10K type strain sequencing project: providing services to taxonomists for standard genome sequencing and annotation.</title>
        <authorList>
            <consortium name="The Broad Institute Genomics Platform"/>
            <consortium name="The Broad Institute Genome Sequencing Center for Infectious Disease"/>
            <person name="Wu L."/>
            <person name="Ma J."/>
        </authorList>
    </citation>
    <scope>NUCLEOTIDE SEQUENCE [LARGE SCALE GENOMIC DNA]</scope>
    <source>
        <strain evidence="2">JCM 31319</strain>
    </source>
</reference>
<accession>A0ABW3SU58</accession>
<dbReference type="EMBL" id="JBHTLD010000113">
    <property type="protein sequence ID" value="MFD1187085.1"/>
    <property type="molecule type" value="Genomic_DNA"/>
</dbReference>
<dbReference type="RefSeq" id="WP_377528187.1">
    <property type="nucleotide sequence ID" value="NZ_JBHTLD010000113.1"/>
</dbReference>
<comment type="caution">
    <text evidence="1">The sequence shown here is derived from an EMBL/GenBank/DDBJ whole genome shotgun (WGS) entry which is preliminary data.</text>
</comment>
<dbReference type="Proteomes" id="UP001597094">
    <property type="component" value="Unassembled WGS sequence"/>
</dbReference>
<organism evidence="1 2">
    <name type="scientific">Pontibacter rugosus</name>
    <dbReference type="NCBI Taxonomy" id="1745966"/>
    <lineage>
        <taxon>Bacteria</taxon>
        <taxon>Pseudomonadati</taxon>
        <taxon>Bacteroidota</taxon>
        <taxon>Cytophagia</taxon>
        <taxon>Cytophagales</taxon>
        <taxon>Hymenobacteraceae</taxon>
        <taxon>Pontibacter</taxon>
    </lineage>
</organism>
<gene>
    <name evidence="1" type="ORF">ACFQ2O_12795</name>
</gene>